<dbReference type="AlphaFoldDB" id="A0A8X6J8I8"/>
<organism evidence="3 4">
    <name type="scientific">Trichonephila inaurata madagascariensis</name>
    <dbReference type="NCBI Taxonomy" id="2747483"/>
    <lineage>
        <taxon>Eukaryota</taxon>
        <taxon>Metazoa</taxon>
        <taxon>Ecdysozoa</taxon>
        <taxon>Arthropoda</taxon>
        <taxon>Chelicerata</taxon>
        <taxon>Arachnida</taxon>
        <taxon>Araneae</taxon>
        <taxon>Araneomorphae</taxon>
        <taxon>Entelegynae</taxon>
        <taxon>Araneoidea</taxon>
        <taxon>Nephilidae</taxon>
        <taxon>Trichonephila</taxon>
        <taxon>Trichonephila inaurata</taxon>
    </lineage>
</organism>
<accession>A0A8X6J8I8</accession>
<dbReference type="InterPro" id="IPR036388">
    <property type="entry name" value="WH-like_DNA-bd_sf"/>
</dbReference>
<dbReference type="InterPro" id="IPR001346">
    <property type="entry name" value="Interferon_reg_fact_DNA-bd_dom"/>
</dbReference>
<evidence type="ECO:0000259" key="2">
    <source>
        <dbReference type="Pfam" id="PF00605"/>
    </source>
</evidence>
<protein>
    <recommendedName>
        <fullName evidence="2">IRF tryptophan pentad repeat domain-containing protein</fullName>
    </recommendedName>
</protein>
<feature type="region of interest" description="Disordered" evidence="1">
    <location>
        <begin position="148"/>
        <end position="203"/>
    </location>
</feature>
<keyword evidence="4" id="KW-1185">Reference proteome</keyword>
<dbReference type="Gene3D" id="1.10.10.10">
    <property type="entry name" value="Winged helix-like DNA-binding domain superfamily/Winged helix DNA-binding domain"/>
    <property type="match status" value="1"/>
</dbReference>
<evidence type="ECO:0000313" key="4">
    <source>
        <dbReference type="Proteomes" id="UP000886998"/>
    </source>
</evidence>
<evidence type="ECO:0000256" key="1">
    <source>
        <dbReference type="SAM" id="MobiDB-lite"/>
    </source>
</evidence>
<evidence type="ECO:0000313" key="3">
    <source>
        <dbReference type="EMBL" id="GFS46151.1"/>
    </source>
</evidence>
<feature type="compositionally biased region" description="Gly residues" evidence="1">
    <location>
        <begin position="171"/>
        <end position="190"/>
    </location>
</feature>
<gene>
    <name evidence="3" type="primary">AVEN_216815_1</name>
    <name evidence="3" type="ORF">TNIN_17781</name>
</gene>
<sequence length="367" mass="40807">MVLKKSEFLTSVTLKLIKKKMGRKGPRLIRFLEEGLRFQKYRNLSYEDISQSIFSIYFPHKTKLLSPADEQIFKNWYALNGKKYTSKKDYTDARQAMSSSLRKSDYVEKVLVSGNKLAYRILNEEEVKEKKKEKDILKKLKKEESDYVSDLSSVDSPKSSGEDSAYSSGVGSPGSSGVGSPGSSGVGSPGSSGVSSPVSSRVDSTIDSLDIETKSLLKGNLLSDPFVPMSYSDPIDFVEEHMDVDNTVDVNLNEPQNPIIRNGSVTLGTVDYTRTVDNIPTEEMLSDHNLQNREDIPNENFTMENLSSNDGSIPSFDDDGSIPSFDNIPLPDFNFEELFGSDCDKLELLPQLSMELPPQLSMELPLS</sequence>
<feature type="compositionally biased region" description="Low complexity" evidence="1">
    <location>
        <begin position="148"/>
        <end position="159"/>
    </location>
</feature>
<proteinExistence type="predicted"/>
<dbReference type="Pfam" id="PF00605">
    <property type="entry name" value="IRF"/>
    <property type="match status" value="1"/>
</dbReference>
<comment type="caution">
    <text evidence="3">The sequence shown here is derived from an EMBL/GenBank/DDBJ whole genome shotgun (WGS) entry which is preliminary data.</text>
</comment>
<dbReference type="EMBL" id="BMAV01025956">
    <property type="protein sequence ID" value="GFS46151.1"/>
    <property type="molecule type" value="Genomic_DNA"/>
</dbReference>
<name>A0A8X6J8I8_9ARAC</name>
<dbReference type="OrthoDB" id="6437671at2759"/>
<dbReference type="Proteomes" id="UP000886998">
    <property type="component" value="Unassembled WGS sequence"/>
</dbReference>
<reference evidence="3" key="1">
    <citation type="submission" date="2020-08" db="EMBL/GenBank/DDBJ databases">
        <title>Multicomponent nature underlies the extraordinary mechanical properties of spider dragline silk.</title>
        <authorList>
            <person name="Kono N."/>
            <person name="Nakamura H."/>
            <person name="Mori M."/>
            <person name="Yoshida Y."/>
            <person name="Ohtoshi R."/>
            <person name="Malay A.D."/>
            <person name="Moran D.A.P."/>
            <person name="Tomita M."/>
            <person name="Numata K."/>
            <person name="Arakawa K."/>
        </authorList>
    </citation>
    <scope>NUCLEOTIDE SEQUENCE</scope>
</reference>
<feature type="compositionally biased region" description="Low complexity" evidence="1">
    <location>
        <begin position="191"/>
        <end position="200"/>
    </location>
</feature>
<dbReference type="GO" id="GO:0000976">
    <property type="term" value="F:transcription cis-regulatory region binding"/>
    <property type="evidence" value="ECO:0007669"/>
    <property type="project" value="InterPro"/>
</dbReference>
<feature type="domain" description="IRF tryptophan pentad repeat" evidence="2">
    <location>
        <begin position="28"/>
        <end position="110"/>
    </location>
</feature>